<evidence type="ECO:0000259" key="1">
    <source>
        <dbReference type="PROSITE" id="PS01148"/>
    </source>
</evidence>
<evidence type="ECO:0000313" key="3">
    <source>
        <dbReference type="Proteomes" id="UP000254280"/>
    </source>
</evidence>
<sequence length="73" mass="8280">MAIYSLDLSGFTCPLPLLSAKKALASLHKGDRLCLQLNQYSAIEDFRLLCQTENYRFISLQESGEQRTVVIEK</sequence>
<dbReference type="OrthoDB" id="9797551at2"/>
<feature type="domain" description="UPF0033" evidence="1">
    <location>
        <begin position="6"/>
        <end position="30"/>
    </location>
</feature>
<dbReference type="EMBL" id="UGSS01000002">
    <property type="protein sequence ID" value="SUB33670.1"/>
    <property type="molecule type" value="Genomic_DNA"/>
</dbReference>
<reference evidence="2 3" key="1">
    <citation type="submission" date="2018-06" db="EMBL/GenBank/DDBJ databases">
        <authorList>
            <consortium name="Pathogen Informatics"/>
            <person name="Doyle S."/>
        </authorList>
    </citation>
    <scope>NUCLEOTIDE SEQUENCE [LARGE SCALE GENOMIC DNA]</scope>
    <source>
        <strain evidence="2 3">NCTC10699</strain>
    </source>
</reference>
<protein>
    <submittedName>
        <fullName evidence="2">Uncharacterized conserved protein</fullName>
    </submittedName>
</protein>
<name>A0A379B6G1_9PAST</name>
<gene>
    <name evidence="2" type="ORF">NCTC10699_01297</name>
</gene>
<evidence type="ECO:0000313" key="2">
    <source>
        <dbReference type="EMBL" id="SUB33670.1"/>
    </source>
</evidence>
<dbReference type="Pfam" id="PF01206">
    <property type="entry name" value="TusA"/>
    <property type="match status" value="1"/>
</dbReference>
<keyword evidence="3" id="KW-1185">Reference proteome</keyword>
<dbReference type="InterPro" id="IPR001455">
    <property type="entry name" value="TusA-like"/>
</dbReference>
<dbReference type="CDD" id="cd00291">
    <property type="entry name" value="SirA_YedF_YeeD"/>
    <property type="match status" value="1"/>
</dbReference>
<dbReference type="Proteomes" id="UP000254280">
    <property type="component" value="Unassembled WGS sequence"/>
</dbReference>
<dbReference type="InterPro" id="IPR036868">
    <property type="entry name" value="TusA-like_sf"/>
</dbReference>
<dbReference type="PROSITE" id="PS01148">
    <property type="entry name" value="UPF0033"/>
    <property type="match status" value="1"/>
</dbReference>
<dbReference type="AlphaFoldDB" id="A0A379B6G1"/>
<proteinExistence type="predicted"/>
<accession>A0A379B6G1</accession>
<dbReference type="SUPFAM" id="SSF64307">
    <property type="entry name" value="SirA-like"/>
    <property type="match status" value="1"/>
</dbReference>
<organism evidence="2 3">
    <name type="scientific">[Pasteurella] mairii</name>
    <dbReference type="NCBI Taxonomy" id="757"/>
    <lineage>
        <taxon>Bacteria</taxon>
        <taxon>Pseudomonadati</taxon>
        <taxon>Pseudomonadota</taxon>
        <taxon>Gammaproteobacteria</taxon>
        <taxon>Pasteurellales</taxon>
        <taxon>Pasteurellaceae</taxon>
    </lineage>
</organism>
<dbReference type="Gene3D" id="3.30.110.40">
    <property type="entry name" value="TusA-like domain"/>
    <property type="match status" value="1"/>
</dbReference>